<comment type="caution">
    <text evidence="1">The sequence shown here is derived from an EMBL/GenBank/DDBJ whole genome shotgun (WGS) entry which is preliminary data.</text>
</comment>
<dbReference type="RefSeq" id="WP_222262048.1">
    <property type="nucleotide sequence ID" value="NZ_JAAXEB010000016.1"/>
</dbReference>
<organism evidence="1 2">
    <name type="scientific">Rhizobium leguminosarum</name>
    <dbReference type="NCBI Taxonomy" id="384"/>
    <lineage>
        <taxon>Bacteria</taxon>
        <taxon>Pseudomonadati</taxon>
        <taxon>Pseudomonadota</taxon>
        <taxon>Alphaproteobacteria</taxon>
        <taxon>Hyphomicrobiales</taxon>
        <taxon>Rhizobiaceae</taxon>
        <taxon>Rhizobium/Agrobacterium group</taxon>
        <taxon>Rhizobium</taxon>
    </lineage>
</organism>
<protein>
    <submittedName>
        <fullName evidence="1">Uncharacterized protein</fullName>
    </submittedName>
</protein>
<reference evidence="1" key="1">
    <citation type="submission" date="2020-04" db="EMBL/GenBank/DDBJ databases">
        <title>Global-level population genomics supports evidence of horizontal gene transfer on evolution of Rhizobia in Lentils.</title>
        <authorList>
            <person name="Gai Y."/>
            <person name="Cook D."/>
            <person name="Riely B."/>
        </authorList>
    </citation>
    <scope>NUCLEOTIDE SEQUENCE</scope>
    <source>
        <strain evidence="1">Derici101B</strain>
    </source>
</reference>
<evidence type="ECO:0000313" key="1">
    <source>
        <dbReference type="EMBL" id="MBY5632617.1"/>
    </source>
</evidence>
<evidence type="ECO:0000313" key="2">
    <source>
        <dbReference type="Proteomes" id="UP000825699"/>
    </source>
</evidence>
<gene>
    <name evidence="1" type="ORF">HFO42_31795</name>
</gene>
<proteinExistence type="predicted"/>
<sequence length="82" mass="9750">MVESNHDAALAKWLKDPEGGMDPHNAYHWHDLNASWHRAIRDKVVDFNIVREGMRRGGLAEDTQFVVRWKLRRRRHGVWPPR</sequence>
<name>A0AAJ1EIB9_RHILE</name>
<dbReference type="AlphaFoldDB" id="A0AAJ1EIB9"/>
<dbReference type="Proteomes" id="UP000825699">
    <property type="component" value="Unassembled WGS sequence"/>
</dbReference>
<accession>A0AAJ1EIB9</accession>
<dbReference type="EMBL" id="JAAXEP010000022">
    <property type="protein sequence ID" value="MBY5632617.1"/>
    <property type="molecule type" value="Genomic_DNA"/>
</dbReference>